<dbReference type="Proteomes" id="UP000325933">
    <property type="component" value="Unassembled WGS sequence"/>
</dbReference>
<name>A0A5J5I788_9SPHN</name>
<feature type="transmembrane region" description="Helical" evidence="1">
    <location>
        <begin position="71"/>
        <end position="90"/>
    </location>
</feature>
<organism evidence="3 4">
    <name type="scientific">Sphingobium limneticum</name>
    <dbReference type="NCBI Taxonomy" id="1007511"/>
    <lineage>
        <taxon>Bacteria</taxon>
        <taxon>Pseudomonadati</taxon>
        <taxon>Pseudomonadota</taxon>
        <taxon>Alphaproteobacteria</taxon>
        <taxon>Sphingomonadales</taxon>
        <taxon>Sphingomonadaceae</taxon>
        <taxon>Sphingobium</taxon>
    </lineage>
</organism>
<protein>
    <recommendedName>
        <fullName evidence="6">Pr6Pr family membrane protein</fullName>
    </recommendedName>
</protein>
<reference evidence="4 5" key="1">
    <citation type="submission" date="2019-09" db="EMBL/GenBank/DDBJ databases">
        <authorList>
            <person name="Feng G."/>
        </authorList>
    </citation>
    <scope>NUCLEOTIDE SEQUENCE [LARGE SCALE GENOMIC DNA]</scope>
    <source>
        <strain evidence="3 4">KACC 19283</strain>
        <strain evidence="2 5">KACC 19284</strain>
    </source>
</reference>
<evidence type="ECO:0000313" key="2">
    <source>
        <dbReference type="EMBL" id="KAA9018994.1"/>
    </source>
</evidence>
<comment type="caution">
    <text evidence="3">The sequence shown here is derived from an EMBL/GenBank/DDBJ whole genome shotgun (WGS) entry which is preliminary data.</text>
</comment>
<keyword evidence="1" id="KW-0812">Transmembrane</keyword>
<evidence type="ECO:0000256" key="1">
    <source>
        <dbReference type="SAM" id="Phobius"/>
    </source>
</evidence>
<feature type="transmembrane region" description="Helical" evidence="1">
    <location>
        <begin position="36"/>
        <end position="59"/>
    </location>
</feature>
<evidence type="ECO:0000313" key="4">
    <source>
        <dbReference type="Proteomes" id="UP000325933"/>
    </source>
</evidence>
<evidence type="ECO:0008006" key="6">
    <source>
        <dbReference type="Google" id="ProtNLM"/>
    </source>
</evidence>
<dbReference type="EMBL" id="VYQA01000004">
    <property type="protein sequence ID" value="KAA9031566.1"/>
    <property type="molecule type" value="Genomic_DNA"/>
</dbReference>
<evidence type="ECO:0000313" key="3">
    <source>
        <dbReference type="EMBL" id="KAA9031566.1"/>
    </source>
</evidence>
<dbReference type="InterPro" id="IPR049713">
    <property type="entry name" value="Pr6Pr-like"/>
</dbReference>
<feature type="transmembrane region" description="Helical" evidence="1">
    <location>
        <begin position="130"/>
        <end position="149"/>
    </location>
</feature>
<dbReference type="NCBIfam" id="NF038065">
    <property type="entry name" value="Pr6Pr"/>
    <property type="match status" value="1"/>
</dbReference>
<dbReference type="EMBL" id="VYQB01000004">
    <property type="protein sequence ID" value="KAA9018994.1"/>
    <property type="molecule type" value="Genomic_DNA"/>
</dbReference>
<dbReference type="AlphaFoldDB" id="A0A5J5I788"/>
<dbReference type="Proteomes" id="UP000326364">
    <property type="component" value="Unassembled WGS sequence"/>
</dbReference>
<feature type="transmembrane region" description="Helical" evidence="1">
    <location>
        <begin position="102"/>
        <end position="118"/>
    </location>
</feature>
<proteinExistence type="predicted"/>
<evidence type="ECO:0000313" key="5">
    <source>
        <dbReference type="Proteomes" id="UP000326364"/>
    </source>
</evidence>
<gene>
    <name evidence="3" type="ORF">F4U95_07935</name>
    <name evidence="2" type="ORF">F4U96_07985</name>
</gene>
<keyword evidence="1" id="KW-1133">Transmembrane helix</keyword>
<feature type="transmembrane region" description="Helical" evidence="1">
    <location>
        <begin position="169"/>
        <end position="189"/>
    </location>
</feature>
<accession>A0A5J5I788</accession>
<keyword evidence="5" id="KW-1185">Reference proteome</keyword>
<sequence>MARIGAAIVALTALTGLCVQFDATLTQTGSVGETLWTILRFFTIWANILVVITFGPIALGRHVSPRRVGGTVLAILLVGIIYGLLLRGLLSLSGGALLADTLLHKVTPLLAPLWWIAFARKGRLNRRDPWIWAIFPAAYLPYALIRGMMERAYAYPFINVAKLGWGQVAINALLIAIGFVLAGYVLVWIDRRFSARPSRLRSTR</sequence>
<keyword evidence="1" id="KW-0472">Membrane</keyword>